<evidence type="ECO:0000313" key="1">
    <source>
        <dbReference type="EMBL" id="MDV6236475.1"/>
    </source>
</evidence>
<dbReference type="EMBL" id="NPEF02000014">
    <property type="protein sequence ID" value="MDV6236475.1"/>
    <property type="molecule type" value="Genomic_DNA"/>
</dbReference>
<organism evidence="2">
    <name type="scientific">Leptospira ellisii</name>
    <dbReference type="NCBI Taxonomy" id="2023197"/>
    <lineage>
        <taxon>Bacteria</taxon>
        <taxon>Pseudomonadati</taxon>
        <taxon>Spirochaetota</taxon>
        <taxon>Spirochaetia</taxon>
        <taxon>Leptospirales</taxon>
        <taxon>Leptospiraceae</taxon>
        <taxon>Leptospira</taxon>
    </lineage>
</organism>
<evidence type="ECO:0000313" key="2">
    <source>
        <dbReference type="EMBL" id="PJZ90989.1"/>
    </source>
</evidence>
<reference evidence="2" key="1">
    <citation type="submission" date="2017-07" db="EMBL/GenBank/DDBJ databases">
        <title>Leptospira spp. isolated from tropical soils.</title>
        <authorList>
            <person name="Thibeaux R."/>
            <person name="Iraola G."/>
            <person name="Ferres I."/>
            <person name="Bierque E."/>
            <person name="Girault D."/>
            <person name="Soupe-Gilbert M.-E."/>
            <person name="Picardeau M."/>
            <person name="Goarant C."/>
        </authorList>
    </citation>
    <scope>NUCLEOTIDE SEQUENCE [LARGE SCALE GENOMIC DNA]</scope>
    <source>
        <strain evidence="2">ATI7-C-A5</strain>
    </source>
</reference>
<sequence>MKSFLSLFLSVSVLFQGIVFSSGLFGCILSEKARICECNHGSRIQKHSDEEDSRYFDKVLAGQSSATTGKLPDCHSAKKGETHACACKKAENKLSQLRAFYSAWSSPLSVAYPAPISEIDYILILEYSDTGIQFSPFLLKPPRFS</sequence>
<evidence type="ECO:0008006" key="4">
    <source>
        <dbReference type="Google" id="ProtNLM"/>
    </source>
</evidence>
<keyword evidence="3" id="KW-1185">Reference proteome</keyword>
<protein>
    <recommendedName>
        <fullName evidence="4">Lipoprotein</fullName>
    </recommendedName>
</protein>
<dbReference type="AlphaFoldDB" id="A0A2N0B373"/>
<dbReference type="OrthoDB" id="328537at2"/>
<dbReference type="Proteomes" id="UP000232122">
    <property type="component" value="Unassembled WGS sequence"/>
</dbReference>
<dbReference type="PROSITE" id="PS51257">
    <property type="entry name" value="PROKAR_LIPOPROTEIN"/>
    <property type="match status" value="1"/>
</dbReference>
<dbReference type="NCBIfam" id="NF047775">
    <property type="entry name" value="LIC_11090_fam"/>
    <property type="match status" value="1"/>
</dbReference>
<dbReference type="RefSeq" id="WP_100748327.1">
    <property type="nucleotide sequence ID" value="NZ_NPEF02000014.1"/>
</dbReference>
<evidence type="ECO:0000313" key="3">
    <source>
        <dbReference type="Proteomes" id="UP000232122"/>
    </source>
</evidence>
<dbReference type="InterPro" id="IPR058083">
    <property type="entry name" value="LIC_11090-like"/>
</dbReference>
<gene>
    <name evidence="1" type="ORF">CH379_012635</name>
    <name evidence="2" type="ORF">CH379_21205</name>
</gene>
<reference evidence="1" key="3">
    <citation type="submission" date="2023-10" db="EMBL/GenBank/DDBJ databases">
        <authorList>
            <person name="Picardeau M."/>
            <person name="Thibeaux R."/>
        </authorList>
    </citation>
    <scope>NUCLEOTIDE SEQUENCE</scope>
    <source>
        <strain evidence="1">ATI7-C-A5</strain>
    </source>
</reference>
<proteinExistence type="predicted"/>
<comment type="caution">
    <text evidence="2">The sequence shown here is derived from an EMBL/GenBank/DDBJ whole genome shotgun (WGS) entry which is preliminary data.</text>
</comment>
<name>A0A2N0B373_9LEPT</name>
<reference evidence="1 3" key="2">
    <citation type="journal article" date="2018" name="Microb. Genom.">
        <title>Deciphering the unexplored Leptospira diversity from soils uncovers genomic evolution to virulence.</title>
        <authorList>
            <person name="Thibeaux R."/>
            <person name="Iraola G."/>
            <person name="Ferres I."/>
            <person name="Bierque E."/>
            <person name="Girault D."/>
            <person name="Soupe-Gilbert M.E."/>
            <person name="Picardeau M."/>
            <person name="Goarant C."/>
        </authorList>
    </citation>
    <scope>NUCLEOTIDE SEQUENCE [LARGE SCALE GENOMIC DNA]</scope>
    <source>
        <strain evidence="1 3">ATI7-C-A5</strain>
    </source>
</reference>
<dbReference type="EMBL" id="NPEF01000421">
    <property type="protein sequence ID" value="PJZ90989.1"/>
    <property type="molecule type" value="Genomic_DNA"/>
</dbReference>
<accession>A0A2N0B373</accession>
<accession>A0A2N0BFP6</accession>